<dbReference type="PRINTS" id="PR00070">
    <property type="entry name" value="DHFR"/>
</dbReference>
<evidence type="ECO:0000256" key="2">
    <source>
        <dbReference type="ARBA" id="ARBA00012856"/>
    </source>
</evidence>
<dbReference type="GO" id="GO:0006730">
    <property type="term" value="P:one-carbon metabolic process"/>
    <property type="evidence" value="ECO:0007669"/>
    <property type="project" value="UniProtKB-KW"/>
</dbReference>
<keyword evidence="5 8" id="KW-0560">Oxidoreductase</keyword>
<sequence length="165" mass="18261">MRLGMIVAMDLDGVIGRDSDLPWHLPADLKHFKDTTMGCPMIMGRRTYDAIGRPLPGRTSVVLTRDDEWYVPGVEIVNSIAEALDVAGIDAGADGWAWVIGGGAIYAALLPHCEQLLVTHVEARVEGDTWFPYIDWDQWVEVSREEHPVNDKNTIASAVATYERA</sequence>
<dbReference type="InterPro" id="IPR012259">
    <property type="entry name" value="DHFR"/>
</dbReference>
<dbReference type="GO" id="GO:0046654">
    <property type="term" value="P:tetrahydrofolate biosynthetic process"/>
    <property type="evidence" value="ECO:0007669"/>
    <property type="project" value="InterPro"/>
</dbReference>
<dbReference type="InterPro" id="IPR024072">
    <property type="entry name" value="DHFR-like_dom_sf"/>
</dbReference>
<dbReference type="PROSITE" id="PS00075">
    <property type="entry name" value="DHFR_1"/>
    <property type="match status" value="1"/>
</dbReference>
<dbReference type="PANTHER" id="PTHR48069">
    <property type="entry name" value="DIHYDROFOLATE REDUCTASE"/>
    <property type="match status" value="1"/>
</dbReference>
<evidence type="ECO:0000313" key="8">
    <source>
        <dbReference type="EMBL" id="AIF13818.1"/>
    </source>
</evidence>
<dbReference type="InterPro" id="IPR017925">
    <property type="entry name" value="DHFR_CS"/>
</dbReference>
<keyword evidence="4" id="KW-0521">NADP</keyword>
<feature type="domain" description="DHFR" evidence="7">
    <location>
        <begin position="2"/>
        <end position="164"/>
    </location>
</feature>
<dbReference type="GO" id="GO:0046452">
    <property type="term" value="P:dihydrofolate metabolic process"/>
    <property type="evidence" value="ECO:0007669"/>
    <property type="project" value="TreeGrafter"/>
</dbReference>
<gene>
    <name evidence="8" type="primary">folA</name>
</gene>
<dbReference type="GO" id="GO:0004146">
    <property type="term" value="F:dihydrofolate reductase activity"/>
    <property type="evidence" value="ECO:0007669"/>
    <property type="project" value="UniProtKB-EC"/>
</dbReference>
<dbReference type="EMBL" id="KF900985">
    <property type="protein sequence ID" value="AIF13818.1"/>
    <property type="molecule type" value="Genomic_DNA"/>
</dbReference>
<evidence type="ECO:0000256" key="4">
    <source>
        <dbReference type="ARBA" id="ARBA00022857"/>
    </source>
</evidence>
<evidence type="ECO:0000256" key="1">
    <source>
        <dbReference type="ARBA" id="ARBA00004903"/>
    </source>
</evidence>
<dbReference type="FunFam" id="3.40.430.10:FF:000001">
    <property type="entry name" value="Dihydrofolate reductase"/>
    <property type="match status" value="1"/>
</dbReference>
<dbReference type="CDD" id="cd00209">
    <property type="entry name" value="DHFR"/>
    <property type="match status" value="1"/>
</dbReference>
<dbReference type="GO" id="GO:0043168">
    <property type="term" value="F:anion binding"/>
    <property type="evidence" value="ECO:0007669"/>
    <property type="project" value="UniProtKB-ARBA"/>
</dbReference>
<dbReference type="Gene3D" id="3.40.430.10">
    <property type="entry name" value="Dihydrofolate Reductase, subunit A"/>
    <property type="match status" value="1"/>
</dbReference>
<dbReference type="PANTHER" id="PTHR48069:SF3">
    <property type="entry name" value="DIHYDROFOLATE REDUCTASE"/>
    <property type="match status" value="1"/>
</dbReference>
<organism evidence="8">
    <name type="scientific">uncultured marine group II/III euryarchaeote KM3_64_C08</name>
    <dbReference type="NCBI Taxonomy" id="1456479"/>
    <lineage>
        <taxon>Archaea</taxon>
        <taxon>Methanobacteriati</taxon>
        <taxon>Methanobacteriota</taxon>
        <taxon>environmental samples</taxon>
    </lineage>
</organism>
<evidence type="ECO:0000256" key="3">
    <source>
        <dbReference type="ARBA" id="ARBA00022563"/>
    </source>
</evidence>
<evidence type="ECO:0000259" key="7">
    <source>
        <dbReference type="PROSITE" id="PS51330"/>
    </source>
</evidence>
<comment type="similarity">
    <text evidence="6">Belongs to the dihydrofolate reductase family.</text>
</comment>
<evidence type="ECO:0000256" key="6">
    <source>
        <dbReference type="RuleBase" id="RU004474"/>
    </source>
</evidence>
<dbReference type="GO" id="GO:0046655">
    <property type="term" value="P:folic acid metabolic process"/>
    <property type="evidence" value="ECO:0007669"/>
    <property type="project" value="TreeGrafter"/>
</dbReference>
<dbReference type="GO" id="GO:0050661">
    <property type="term" value="F:NADP binding"/>
    <property type="evidence" value="ECO:0007669"/>
    <property type="project" value="InterPro"/>
</dbReference>
<evidence type="ECO:0000256" key="5">
    <source>
        <dbReference type="ARBA" id="ARBA00023002"/>
    </source>
</evidence>
<dbReference type="GO" id="GO:0005829">
    <property type="term" value="C:cytosol"/>
    <property type="evidence" value="ECO:0007669"/>
    <property type="project" value="TreeGrafter"/>
</dbReference>
<dbReference type="PIRSF" id="PIRSF000194">
    <property type="entry name" value="DHFR"/>
    <property type="match status" value="1"/>
</dbReference>
<dbReference type="SUPFAM" id="SSF53597">
    <property type="entry name" value="Dihydrofolate reductase-like"/>
    <property type="match status" value="1"/>
</dbReference>
<dbReference type="AlphaFoldDB" id="A0A075HIV4"/>
<name>A0A075HIV4_9EURY</name>
<accession>A0A075HIV4</accession>
<proteinExistence type="inferred from homology"/>
<dbReference type="Pfam" id="PF00186">
    <property type="entry name" value="DHFR_1"/>
    <property type="match status" value="1"/>
</dbReference>
<dbReference type="EC" id="1.5.1.3" evidence="2"/>
<dbReference type="InterPro" id="IPR001796">
    <property type="entry name" value="DHFR_dom"/>
</dbReference>
<comment type="pathway">
    <text evidence="1">Cofactor biosynthesis; tetrahydrofolate biosynthesis; 5,6,7,8-tetrahydrofolate from 7,8-dihydrofolate: step 1/1.</text>
</comment>
<dbReference type="PROSITE" id="PS51330">
    <property type="entry name" value="DHFR_2"/>
    <property type="match status" value="1"/>
</dbReference>
<keyword evidence="3" id="KW-0554">One-carbon metabolism</keyword>
<reference evidence="8" key="1">
    <citation type="journal article" date="2014" name="Genome Biol. Evol.">
        <title>Pangenome evidence for extensive interdomain horizontal transfer affecting lineage core and shell genes in uncultured planktonic thaumarchaeota and euryarchaeota.</title>
        <authorList>
            <person name="Deschamps P."/>
            <person name="Zivanovic Y."/>
            <person name="Moreira D."/>
            <person name="Rodriguez-Valera F."/>
            <person name="Lopez-Garcia P."/>
        </authorList>
    </citation>
    <scope>NUCLEOTIDE SEQUENCE</scope>
</reference>
<protein>
    <recommendedName>
        <fullName evidence="2">dihydrofolate reductase</fullName>
        <ecNumber evidence="2">1.5.1.3</ecNumber>
    </recommendedName>
</protein>